<dbReference type="AlphaFoldDB" id="A0A1B6LCW4"/>
<dbReference type="EMBL" id="GEBQ01018446">
    <property type="protein sequence ID" value="JAT21531.1"/>
    <property type="molecule type" value="Transcribed_RNA"/>
</dbReference>
<accession>A0A1B6LCW4</accession>
<feature type="non-terminal residue" evidence="1">
    <location>
        <position position="1"/>
    </location>
</feature>
<proteinExistence type="predicted"/>
<organism evidence="1">
    <name type="scientific">Graphocephala atropunctata</name>
    <dbReference type="NCBI Taxonomy" id="36148"/>
    <lineage>
        <taxon>Eukaryota</taxon>
        <taxon>Metazoa</taxon>
        <taxon>Ecdysozoa</taxon>
        <taxon>Arthropoda</taxon>
        <taxon>Hexapoda</taxon>
        <taxon>Insecta</taxon>
        <taxon>Pterygota</taxon>
        <taxon>Neoptera</taxon>
        <taxon>Paraneoptera</taxon>
        <taxon>Hemiptera</taxon>
        <taxon>Auchenorrhyncha</taxon>
        <taxon>Membracoidea</taxon>
        <taxon>Cicadellidae</taxon>
        <taxon>Cicadellinae</taxon>
        <taxon>Cicadellini</taxon>
        <taxon>Graphocephala</taxon>
    </lineage>
</organism>
<evidence type="ECO:0008006" key="2">
    <source>
        <dbReference type="Google" id="ProtNLM"/>
    </source>
</evidence>
<reference evidence="1" key="1">
    <citation type="submission" date="2015-11" db="EMBL/GenBank/DDBJ databases">
        <title>De novo transcriptome assembly of four potential Pierce s Disease insect vectors from Arizona vineyards.</title>
        <authorList>
            <person name="Tassone E.E."/>
        </authorList>
    </citation>
    <scope>NUCLEOTIDE SEQUENCE</scope>
</reference>
<evidence type="ECO:0000313" key="1">
    <source>
        <dbReference type="EMBL" id="JAT21531.1"/>
    </source>
</evidence>
<feature type="non-terminal residue" evidence="1">
    <location>
        <position position="111"/>
    </location>
</feature>
<sequence length="111" mass="12196">AENSSLLVMGDINIDSLNPDRKSAKLTETLASHNVYRINLPPTRIQQYITAAGPQKSETSIDCVCSNMNSEEIAIRVVKSGLSDHTAQICSVNVEHTIQQPPTVYQRSIQT</sequence>
<protein>
    <recommendedName>
        <fullName evidence="2">Endonuclease/exonuclease/phosphatase domain-containing protein</fullName>
    </recommendedName>
</protein>
<name>A0A1B6LCW4_9HEMI</name>
<gene>
    <name evidence="1" type="ORF">g.5427</name>
</gene>